<dbReference type="RefSeq" id="WP_345216465.1">
    <property type="nucleotide sequence ID" value="NZ_BAABGN010000011.1"/>
</dbReference>
<dbReference type="NCBIfam" id="TIGR03847">
    <property type="entry name" value="conserved hypothetical protein"/>
    <property type="match status" value="1"/>
</dbReference>
<evidence type="ECO:0000313" key="1">
    <source>
        <dbReference type="EMBL" id="GAA4425707.1"/>
    </source>
</evidence>
<sequence>MPPLVHAFDWPDRFVVGTVGEPGSRIFYLQARTRDDLVSVALEKEQSAALAAGIDQVLDELMARPDNPFSVPAVSPGALADDEPLDQPVDEQFRVGTLTLGWDPSSSQIVIEAAALADPAEEGDPDASEPDEVFIVRIPVGAARAFAQRTHEVVNAGRPVCPVCHAPMDPGSHVCRRADGLS</sequence>
<comment type="caution">
    <text evidence="1">The sequence shown here is derived from an EMBL/GenBank/DDBJ whole genome shotgun (WGS) entry which is preliminary data.</text>
</comment>
<dbReference type="Pfam" id="PF11290">
    <property type="entry name" value="DUF3090"/>
    <property type="match status" value="1"/>
</dbReference>
<reference evidence="2" key="1">
    <citation type="journal article" date="2019" name="Int. J. Syst. Evol. Microbiol.">
        <title>The Global Catalogue of Microorganisms (GCM) 10K type strain sequencing project: providing services to taxonomists for standard genome sequencing and annotation.</title>
        <authorList>
            <consortium name="The Broad Institute Genomics Platform"/>
            <consortium name="The Broad Institute Genome Sequencing Center for Infectious Disease"/>
            <person name="Wu L."/>
            <person name="Ma J."/>
        </authorList>
    </citation>
    <scope>NUCLEOTIDE SEQUENCE [LARGE SCALE GENOMIC DNA]</scope>
    <source>
        <strain evidence="2">JCM 17810</strain>
    </source>
</reference>
<accession>A0ABP8LC84</accession>
<organism evidence="1 2">
    <name type="scientific">Georgenia halophila</name>
    <dbReference type="NCBI Taxonomy" id="620889"/>
    <lineage>
        <taxon>Bacteria</taxon>
        <taxon>Bacillati</taxon>
        <taxon>Actinomycetota</taxon>
        <taxon>Actinomycetes</taxon>
        <taxon>Micrococcales</taxon>
        <taxon>Bogoriellaceae</taxon>
        <taxon>Georgenia</taxon>
    </lineage>
</organism>
<dbReference type="InterPro" id="IPR021441">
    <property type="entry name" value="DUF3090"/>
</dbReference>
<name>A0ABP8LC84_9MICO</name>
<keyword evidence="2" id="KW-1185">Reference proteome</keyword>
<evidence type="ECO:0000313" key="2">
    <source>
        <dbReference type="Proteomes" id="UP001500622"/>
    </source>
</evidence>
<gene>
    <name evidence="1" type="ORF">GCM10023169_23600</name>
</gene>
<protein>
    <submittedName>
        <fullName evidence="1">DUF3090 domain-containing protein</fullName>
    </submittedName>
</protein>
<proteinExistence type="predicted"/>
<dbReference type="Proteomes" id="UP001500622">
    <property type="component" value="Unassembled WGS sequence"/>
</dbReference>
<dbReference type="EMBL" id="BAABGN010000011">
    <property type="protein sequence ID" value="GAA4425707.1"/>
    <property type="molecule type" value="Genomic_DNA"/>
</dbReference>